<evidence type="ECO:0000313" key="3">
    <source>
        <dbReference type="Proteomes" id="UP000054843"/>
    </source>
</evidence>
<dbReference type="CDD" id="cd01765">
    <property type="entry name" value="FERM_F0_F1"/>
    <property type="match status" value="1"/>
</dbReference>
<dbReference type="PROSITE" id="PS50057">
    <property type="entry name" value="FERM_3"/>
    <property type="match status" value="1"/>
</dbReference>
<organism evidence="2 3">
    <name type="scientific">Trichinella papuae</name>
    <dbReference type="NCBI Taxonomy" id="268474"/>
    <lineage>
        <taxon>Eukaryota</taxon>
        <taxon>Metazoa</taxon>
        <taxon>Ecdysozoa</taxon>
        <taxon>Nematoda</taxon>
        <taxon>Enoplea</taxon>
        <taxon>Dorylaimia</taxon>
        <taxon>Trichinellida</taxon>
        <taxon>Trichinellidae</taxon>
        <taxon>Trichinella</taxon>
    </lineage>
</organism>
<dbReference type="InterPro" id="IPR029071">
    <property type="entry name" value="Ubiquitin-like_domsf"/>
</dbReference>
<feature type="domain" description="FERM" evidence="1">
    <location>
        <begin position="4"/>
        <end position="294"/>
    </location>
</feature>
<dbReference type="Proteomes" id="UP000054843">
    <property type="component" value="Unassembled WGS sequence"/>
</dbReference>
<dbReference type="InterPro" id="IPR018979">
    <property type="entry name" value="FERM_N"/>
</dbReference>
<dbReference type="Gene3D" id="3.10.20.90">
    <property type="entry name" value="Phosphatidylinositol 3-kinase Catalytic Subunit, Chain A, domain 1"/>
    <property type="match status" value="1"/>
</dbReference>
<dbReference type="Pfam" id="PF09379">
    <property type="entry name" value="FERM_N"/>
    <property type="match status" value="1"/>
</dbReference>
<dbReference type="OrthoDB" id="5912723at2759"/>
<dbReference type="InterPro" id="IPR019749">
    <property type="entry name" value="Band_41_domain"/>
</dbReference>
<dbReference type="AlphaFoldDB" id="A0A0V1MI28"/>
<dbReference type="SUPFAM" id="SSF54236">
    <property type="entry name" value="Ubiquitin-like"/>
    <property type="match status" value="1"/>
</dbReference>
<dbReference type="EMBL" id="JYDO01000097">
    <property type="protein sequence ID" value="KRZ71389.1"/>
    <property type="molecule type" value="Genomic_DNA"/>
</dbReference>
<dbReference type="InterPro" id="IPR000299">
    <property type="entry name" value="FERM_domain"/>
</dbReference>
<sequence>MKKKNTPMQLLVITSLNELTVDCSKNVKVGELLKMILNKIHVAEEEYHYFTLTYEDADKTEKYLLHNKKLRRQVNNTEKSVQLKLKPFRYPEARTIPSLSNECLELLYVEMRNNIYNGKTSMTYNNLVTLLAVEWLVKDENAKNENISIKFEKRLPVWVFKRYRQYSLKKWKHDIISMQNKLKQTHQICFHLKHYLLFAATMTSYGETWFEWKNICFGLGYHGVHLYYSENIQNPHFFSWQEMIDVKRTKMKVKMKIATQLCLAKYNIRFATKVDAKNFHWLCSTLKGLTNTIQ</sequence>
<dbReference type="InterPro" id="IPR011174">
    <property type="entry name" value="ERM"/>
</dbReference>
<dbReference type="InterPro" id="IPR035963">
    <property type="entry name" value="FERM_2"/>
</dbReference>
<dbReference type="SMART" id="SM00295">
    <property type="entry name" value="B41"/>
    <property type="match status" value="1"/>
</dbReference>
<evidence type="ECO:0000259" key="1">
    <source>
        <dbReference type="PROSITE" id="PS50057"/>
    </source>
</evidence>
<comment type="caution">
    <text evidence="2">The sequence shown here is derived from an EMBL/GenBank/DDBJ whole genome shotgun (WGS) entry which is preliminary data.</text>
</comment>
<reference evidence="2 3" key="1">
    <citation type="submission" date="2015-01" db="EMBL/GenBank/DDBJ databases">
        <title>Evolution of Trichinella species and genotypes.</title>
        <authorList>
            <person name="Korhonen P.K."/>
            <person name="Edoardo P."/>
            <person name="Giuseppe L.R."/>
            <person name="Gasser R.B."/>
        </authorList>
    </citation>
    <scope>NUCLEOTIDE SEQUENCE [LARGE SCALE GENOMIC DNA]</scope>
    <source>
        <strain evidence="2">ISS1980</strain>
    </source>
</reference>
<evidence type="ECO:0000313" key="2">
    <source>
        <dbReference type="EMBL" id="KRZ71389.1"/>
    </source>
</evidence>
<keyword evidence="3" id="KW-1185">Reference proteome</keyword>
<dbReference type="SUPFAM" id="SSF47031">
    <property type="entry name" value="Second domain of FERM"/>
    <property type="match status" value="1"/>
</dbReference>
<dbReference type="PANTHER" id="PTHR23281">
    <property type="entry name" value="MERLIN/MOESIN/EZRIN/RADIXIN"/>
    <property type="match status" value="1"/>
</dbReference>
<gene>
    <name evidence="2" type="ORF">T10_11310</name>
</gene>
<protein>
    <recommendedName>
        <fullName evidence="1">FERM domain-containing protein</fullName>
    </recommendedName>
</protein>
<accession>A0A0V1MI28</accession>
<dbReference type="GO" id="GO:0003779">
    <property type="term" value="F:actin binding"/>
    <property type="evidence" value="ECO:0007669"/>
    <property type="project" value="InterPro"/>
</dbReference>
<proteinExistence type="predicted"/>
<name>A0A0V1MI28_9BILA</name>